<feature type="domain" description="Zn(2)-C6 fungal-type" evidence="2">
    <location>
        <begin position="17"/>
        <end position="47"/>
    </location>
</feature>
<dbReference type="Gene3D" id="4.10.240.10">
    <property type="entry name" value="Zn(2)-C6 fungal-type DNA-binding domain"/>
    <property type="match status" value="1"/>
</dbReference>
<proteinExistence type="predicted"/>
<keyword evidence="1" id="KW-0539">Nucleus</keyword>
<dbReference type="InterPro" id="IPR053157">
    <property type="entry name" value="Sterol_Uptake_Regulator"/>
</dbReference>
<dbReference type="Pfam" id="PF11951">
    <property type="entry name" value="Fungal_trans_2"/>
    <property type="match status" value="1"/>
</dbReference>
<sequence length="397" mass="44963">MEKSSKTRKAHKKSRNGCLPCKLRHVKCDEVKPACVNCDKYGSKCEYPLPKKRISTEQSASTPSSVDGFNNSSEFHGSQIPFSTLPEQALNMSHLRLLHHFTTVTARTLVADPGAEEVYHSYMIHVALEFPFLMQAVLALASLHLSRLNSTLNEHYMRLAETHHNAALTQFRNEVQDIDETNFQAVLCFAALLFPYSCAFPIDLQNSPENMLDGLFQMLALTRRVRPMVQGFYKAMLNSELGRLVPPDTRNISFEPENRPLDTELVTLRKFAEAIQQVYPPDINEAYGEAIRYLEIVFERAASSNSPPSDGLLKVWIHTVTPRFMNLLFERSPGALVIFAHYAVLFSRSRHYWYLEGVAEQMLLAADILVPGEWKAWLDWPKAQIGAINPQTVPPSI</sequence>
<evidence type="ECO:0000256" key="1">
    <source>
        <dbReference type="ARBA" id="ARBA00023242"/>
    </source>
</evidence>
<comment type="caution">
    <text evidence="3">The sequence shown here is derived from an EMBL/GenBank/DDBJ whole genome shotgun (WGS) entry which is preliminary data.</text>
</comment>
<dbReference type="InterPro" id="IPR036864">
    <property type="entry name" value="Zn2-C6_fun-type_DNA-bd_sf"/>
</dbReference>
<dbReference type="PROSITE" id="PS00463">
    <property type="entry name" value="ZN2_CY6_FUNGAL_1"/>
    <property type="match status" value="1"/>
</dbReference>
<name>A0A9P9IMU3_9PLEO</name>
<dbReference type="Proteomes" id="UP000700596">
    <property type="component" value="Unassembled WGS sequence"/>
</dbReference>
<dbReference type="InterPro" id="IPR001138">
    <property type="entry name" value="Zn2Cys6_DnaBD"/>
</dbReference>
<accession>A0A9P9IMU3</accession>
<dbReference type="OrthoDB" id="5386330at2759"/>
<dbReference type="PROSITE" id="PS50048">
    <property type="entry name" value="ZN2_CY6_FUNGAL_2"/>
    <property type="match status" value="1"/>
</dbReference>
<dbReference type="GO" id="GO:0008270">
    <property type="term" value="F:zinc ion binding"/>
    <property type="evidence" value="ECO:0007669"/>
    <property type="project" value="InterPro"/>
</dbReference>
<evidence type="ECO:0000259" key="2">
    <source>
        <dbReference type="PROSITE" id="PS50048"/>
    </source>
</evidence>
<reference evidence="3" key="1">
    <citation type="journal article" date="2021" name="Nat. Commun.">
        <title>Genetic determinants of endophytism in the Arabidopsis root mycobiome.</title>
        <authorList>
            <person name="Mesny F."/>
            <person name="Miyauchi S."/>
            <person name="Thiergart T."/>
            <person name="Pickel B."/>
            <person name="Atanasova L."/>
            <person name="Karlsson M."/>
            <person name="Huettel B."/>
            <person name="Barry K.W."/>
            <person name="Haridas S."/>
            <person name="Chen C."/>
            <person name="Bauer D."/>
            <person name="Andreopoulos W."/>
            <person name="Pangilinan J."/>
            <person name="LaButti K."/>
            <person name="Riley R."/>
            <person name="Lipzen A."/>
            <person name="Clum A."/>
            <person name="Drula E."/>
            <person name="Henrissat B."/>
            <person name="Kohler A."/>
            <person name="Grigoriev I.V."/>
            <person name="Martin F.M."/>
            <person name="Hacquard S."/>
        </authorList>
    </citation>
    <scope>NUCLEOTIDE SEQUENCE</scope>
    <source>
        <strain evidence="3">MPI-CAGE-CH-0243</strain>
    </source>
</reference>
<dbReference type="GO" id="GO:0001228">
    <property type="term" value="F:DNA-binding transcription activator activity, RNA polymerase II-specific"/>
    <property type="evidence" value="ECO:0007669"/>
    <property type="project" value="TreeGrafter"/>
</dbReference>
<dbReference type="PANTHER" id="PTHR47784">
    <property type="entry name" value="STEROL UPTAKE CONTROL PROTEIN 2"/>
    <property type="match status" value="1"/>
</dbReference>
<evidence type="ECO:0000313" key="3">
    <source>
        <dbReference type="EMBL" id="KAH7128328.1"/>
    </source>
</evidence>
<evidence type="ECO:0000313" key="4">
    <source>
        <dbReference type="Proteomes" id="UP000700596"/>
    </source>
</evidence>
<dbReference type="Pfam" id="PF00172">
    <property type="entry name" value="Zn_clus"/>
    <property type="match status" value="1"/>
</dbReference>
<dbReference type="EMBL" id="JAGMWT010000005">
    <property type="protein sequence ID" value="KAH7128328.1"/>
    <property type="molecule type" value="Genomic_DNA"/>
</dbReference>
<organism evidence="3 4">
    <name type="scientific">Dendryphion nanum</name>
    <dbReference type="NCBI Taxonomy" id="256645"/>
    <lineage>
        <taxon>Eukaryota</taxon>
        <taxon>Fungi</taxon>
        <taxon>Dikarya</taxon>
        <taxon>Ascomycota</taxon>
        <taxon>Pezizomycotina</taxon>
        <taxon>Dothideomycetes</taxon>
        <taxon>Pleosporomycetidae</taxon>
        <taxon>Pleosporales</taxon>
        <taxon>Torulaceae</taxon>
        <taxon>Dendryphion</taxon>
    </lineage>
</organism>
<keyword evidence="4" id="KW-1185">Reference proteome</keyword>
<protein>
    <recommendedName>
        <fullName evidence="2">Zn(2)-C6 fungal-type domain-containing protein</fullName>
    </recommendedName>
</protein>
<dbReference type="AlphaFoldDB" id="A0A9P9IMU3"/>
<dbReference type="CDD" id="cd00067">
    <property type="entry name" value="GAL4"/>
    <property type="match status" value="1"/>
</dbReference>
<dbReference type="SMART" id="SM00066">
    <property type="entry name" value="GAL4"/>
    <property type="match status" value="1"/>
</dbReference>
<dbReference type="SUPFAM" id="SSF57701">
    <property type="entry name" value="Zn2/Cys6 DNA-binding domain"/>
    <property type="match status" value="1"/>
</dbReference>
<gene>
    <name evidence="3" type="ORF">B0J11DRAFT_268343</name>
</gene>
<dbReference type="PANTHER" id="PTHR47784:SF4">
    <property type="entry name" value="ZN(II)2CYS6 TRANSCRIPTION FACTOR (EUROFUNG)"/>
    <property type="match status" value="1"/>
</dbReference>
<dbReference type="InterPro" id="IPR021858">
    <property type="entry name" value="Fun_TF"/>
</dbReference>